<keyword evidence="2" id="KW-1185">Reference proteome</keyword>
<reference evidence="1 2" key="2">
    <citation type="submission" date="2018-11" db="EMBL/GenBank/DDBJ databases">
        <authorList>
            <consortium name="Pathogen Informatics"/>
        </authorList>
    </citation>
    <scope>NUCLEOTIDE SEQUENCE [LARGE SCALE GENOMIC DNA]</scope>
</reference>
<dbReference type="AlphaFoldDB" id="A0A0N4THV8"/>
<gene>
    <name evidence="1" type="ORF">BPAG_LOCUS7759</name>
</gene>
<accession>A0A0N4THV8</accession>
<proteinExistence type="predicted"/>
<protein>
    <submittedName>
        <fullName evidence="1 3">Uncharacterized protein</fullName>
    </submittedName>
</protein>
<evidence type="ECO:0000313" key="1">
    <source>
        <dbReference type="EMBL" id="VDN88945.1"/>
    </source>
</evidence>
<evidence type="ECO:0000313" key="2">
    <source>
        <dbReference type="Proteomes" id="UP000278627"/>
    </source>
</evidence>
<reference evidence="3" key="1">
    <citation type="submission" date="2017-02" db="UniProtKB">
        <authorList>
            <consortium name="WormBaseParasite"/>
        </authorList>
    </citation>
    <scope>IDENTIFICATION</scope>
</reference>
<dbReference type="WBParaSite" id="BPAG_0000779701-mRNA-1">
    <property type="protein sequence ID" value="BPAG_0000779701-mRNA-1"/>
    <property type="gene ID" value="BPAG_0000779701"/>
</dbReference>
<sequence length="82" mass="9989">MRQHFIIITKLALTVDQMLLLYFQKKFEEFPNIIQFNFFDFRTRISQLDERHFPDKSDSEYLNSCKDGVKKNETVTYDFINQ</sequence>
<dbReference type="EMBL" id="UZAD01009398">
    <property type="protein sequence ID" value="VDN88945.1"/>
    <property type="molecule type" value="Genomic_DNA"/>
</dbReference>
<organism evidence="3">
    <name type="scientific">Brugia pahangi</name>
    <name type="common">Filarial nematode worm</name>
    <dbReference type="NCBI Taxonomy" id="6280"/>
    <lineage>
        <taxon>Eukaryota</taxon>
        <taxon>Metazoa</taxon>
        <taxon>Ecdysozoa</taxon>
        <taxon>Nematoda</taxon>
        <taxon>Chromadorea</taxon>
        <taxon>Rhabditida</taxon>
        <taxon>Spirurina</taxon>
        <taxon>Spiruromorpha</taxon>
        <taxon>Filarioidea</taxon>
        <taxon>Onchocercidae</taxon>
        <taxon>Brugia</taxon>
    </lineage>
</organism>
<dbReference type="Proteomes" id="UP000278627">
    <property type="component" value="Unassembled WGS sequence"/>
</dbReference>
<evidence type="ECO:0000313" key="3">
    <source>
        <dbReference type="WBParaSite" id="BPAG_0000779701-mRNA-1"/>
    </source>
</evidence>
<name>A0A0N4THV8_BRUPA</name>
<dbReference type="STRING" id="6280.A0A0N4THV8"/>